<dbReference type="AlphaFoldDB" id="L0DK43"/>
<dbReference type="OrthoDB" id="215442at2"/>
<dbReference type="eggNOG" id="ENOG50338TP">
    <property type="taxonomic scope" value="Bacteria"/>
</dbReference>
<feature type="compositionally biased region" description="Low complexity" evidence="1">
    <location>
        <begin position="50"/>
        <end position="68"/>
    </location>
</feature>
<reference evidence="2 3" key="1">
    <citation type="submission" date="2012-02" db="EMBL/GenBank/DDBJ databases">
        <title>Complete sequence of chromosome of Singulisphaera acidiphila DSM 18658.</title>
        <authorList>
            <consortium name="US DOE Joint Genome Institute (JGI-PGF)"/>
            <person name="Lucas S."/>
            <person name="Copeland A."/>
            <person name="Lapidus A."/>
            <person name="Glavina del Rio T."/>
            <person name="Dalin E."/>
            <person name="Tice H."/>
            <person name="Bruce D."/>
            <person name="Goodwin L."/>
            <person name="Pitluck S."/>
            <person name="Peters L."/>
            <person name="Ovchinnikova G."/>
            <person name="Chertkov O."/>
            <person name="Kyrpides N."/>
            <person name="Mavromatis K."/>
            <person name="Ivanova N."/>
            <person name="Brettin T."/>
            <person name="Detter J.C."/>
            <person name="Han C."/>
            <person name="Larimer F."/>
            <person name="Land M."/>
            <person name="Hauser L."/>
            <person name="Markowitz V."/>
            <person name="Cheng J.-F."/>
            <person name="Hugenholtz P."/>
            <person name="Woyke T."/>
            <person name="Wu D."/>
            <person name="Tindall B."/>
            <person name="Pomrenke H."/>
            <person name="Brambilla E."/>
            <person name="Klenk H.-P."/>
            <person name="Eisen J.A."/>
        </authorList>
    </citation>
    <scope>NUCLEOTIDE SEQUENCE [LARGE SCALE GENOMIC DNA]</scope>
    <source>
        <strain evidence="3">ATCC BAA-1392 / DSM 18658 / VKM B-2454 / MOB10</strain>
    </source>
</reference>
<organism evidence="2 3">
    <name type="scientific">Singulisphaera acidiphila (strain ATCC BAA-1392 / DSM 18658 / VKM B-2454 / MOB10)</name>
    <dbReference type="NCBI Taxonomy" id="886293"/>
    <lineage>
        <taxon>Bacteria</taxon>
        <taxon>Pseudomonadati</taxon>
        <taxon>Planctomycetota</taxon>
        <taxon>Planctomycetia</taxon>
        <taxon>Isosphaerales</taxon>
        <taxon>Isosphaeraceae</taxon>
        <taxon>Singulisphaera</taxon>
    </lineage>
</organism>
<sequence>MTPSDMIGHSFPTLEEKPYIPTMPKNRIIPATVIAVALSGLFQTYGQPAKPAPNAAGGPPAGPAAAPAKPAPPTEAEILLDEAIKKVKALDSVTAEILEKVSMLDQKFEIKGRYRKASGDRLYLKLEVHDLPDSSGLMQQVCDGTTFWEHQKVFDTQIYRKLEAGAILAKLRGIDLDEEIREKIMIQLGFAGPDALLVGLRKTITFDQKTKGTLNDRPVWILRGNWTNREGLFGPNSQPLGPTMRLPSYVPSLVTVYLGEDDYWPYKVTLVGQQASPLLGGMEDTRPIGPNGRRIGSLNSIQKPLLTRIELIYSEVKLNTPVPDQEFVFTPPKDVQPDDKTKEILDGLEQASTMQAAKKKAEAAKGEDDSLLNQTIEVPKSAEPGAQVPSPRPDTSPTSK</sequence>
<dbReference type="EMBL" id="CP003364">
    <property type="protein sequence ID" value="AGA29016.1"/>
    <property type="molecule type" value="Genomic_DNA"/>
</dbReference>
<accession>L0DK43</accession>
<proteinExistence type="predicted"/>
<dbReference type="HOGENOM" id="CLU_688671_0_0_0"/>
<feature type="region of interest" description="Disordered" evidence="1">
    <location>
        <begin position="353"/>
        <end position="400"/>
    </location>
</feature>
<keyword evidence="3" id="KW-1185">Reference proteome</keyword>
<feature type="compositionally biased region" description="Basic and acidic residues" evidence="1">
    <location>
        <begin position="359"/>
        <end position="368"/>
    </location>
</feature>
<protein>
    <submittedName>
        <fullName evidence="2">Uncharacterized protein</fullName>
    </submittedName>
</protein>
<evidence type="ECO:0000313" key="2">
    <source>
        <dbReference type="EMBL" id="AGA29016.1"/>
    </source>
</evidence>
<gene>
    <name evidence="2" type="ordered locus">Sinac_4857</name>
</gene>
<dbReference type="KEGG" id="saci:Sinac_4857"/>
<feature type="region of interest" description="Disordered" evidence="1">
    <location>
        <begin position="50"/>
        <end position="72"/>
    </location>
</feature>
<evidence type="ECO:0000313" key="3">
    <source>
        <dbReference type="Proteomes" id="UP000010798"/>
    </source>
</evidence>
<dbReference type="Proteomes" id="UP000010798">
    <property type="component" value="Chromosome"/>
</dbReference>
<evidence type="ECO:0000256" key="1">
    <source>
        <dbReference type="SAM" id="MobiDB-lite"/>
    </source>
</evidence>
<name>L0DK43_SINAD</name>
<dbReference type="RefSeq" id="WP_015248125.1">
    <property type="nucleotide sequence ID" value="NC_019892.1"/>
</dbReference>